<accession>A0A379CPI2</accession>
<dbReference type="PANTHER" id="PTHR43298:SF2">
    <property type="entry name" value="FMN_FAD EXPORTER YEEO-RELATED"/>
    <property type="match status" value="1"/>
</dbReference>
<dbReference type="PANTHER" id="PTHR43298">
    <property type="entry name" value="MULTIDRUG RESISTANCE PROTEIN NORM-RELATED"/>
    <property type="match status" value="1"/>
</dbReference>
<keyword evidence="3" id="KW-0050">Antiport</keyword>
<evidence type="ECO:0000256" key="3">
    <source>
        <dbReference type="ARBA" id="ARBA00022449"/>
    </source>
</evidence>
<dbReference type="GO" id="GO:0006811">
    <property type="term" value="P:monoatomic ion transport"/>
    <property type="evidence" value="ECO:0007669"/>
    <property type="project" value="UniProtKB-KW"/>
</dbReference>
<comment type="caution">
    <text evidence="11">The sequence shown here is derived from an EMBL/GenBank/DDBJ whole genome shotgun (WGS) entry which is preliminary data.</text>
</comment>
<feature type="transmembrane region" description="Helical" evidence="10">
    <location>
        <begin position="93"/>
        <end position="113"/>
    </location>
</feature>
<feature type="transmembrane region" description="Helical" evidence="10">
    <location>
        <begin position="275"/>
        <end position="300"/>
    </location>
</feature>
<protein>
    <recommendedName>
        <fullName evidence="9">Multidrug-efflux transporter</fullName>
    </recommendedName>
</protein>
<evidence type="ECO:0000256" key="5">
    <source>
        <dbReference type="ARBA" id="ARBA00022692"/>
    </source>
</evidence>
<proteinExistence type="predicted"/>
<feature type="transmembrane region" description="Helical" evidence="10">
    <location>
        <begin position="184"/>
        <end position="211"/>
    </location>
</feature>
<evidence type="ECO:0000256" key="10">
    <source>
        <dbReference type="SAM" id="Phobius"/>
    </source>
</evidence>
<feature type="transmembrane region" description="Helical" evidence="10">
    <location>
        <begin position="125"/>
        <end position="146"/>
    </location>
</feature>
<dbReference type="PIRSF" id="PIRSF006603">
    <property type="entry name" value="DinF"/>
    <property type="match status" value="1"/>
</dbReference>
<evidence type="ECO:0000256" key="8">
    <source>
        <dbReference type="ARBA" id="ARBA00023136"/>
    </source>
</evidence>
<keyword evidence="6 10" id="KW-1133">Transmembrane helix</keyword>
<evidence type="ECO:0000256" key="4">
    <source>
        <dbReference type="ARBA" id="ARBA00022475"/>
    </source>
</evidence>
<dbReference type="GO" id="GO:0005886">
    <property type="term" value="C:plasma membrane"/>
    <property type="evidence" value="ECO:0007669"/>
    <property type="project" value="UniProtKB-SubCell"/>
</dbReference>
<evidence type="ECO:0000256" key="1">
    <source>
        <dbReference type="ARBA" id="ARBA00004429"/>
    </source>
</evidence>
<feature type="transmembrane region" description="Helical" evidence="10">
    <location>
        <begin position="418"/>
        <end position="437"/>
    </location>
</feature>
<evidence type="ECO:0000313" key="12">
    <source>
        <dbReference type="Proteomes" id="UP000664658"/>
    </source>
</evidence>
<dbReference type="AlphaFoldDB" id="A0A379CPI2"/>
<dbReference type="CDD" id="cd13131">
    <property type="entry name" value="MATE_NorM_like"/>
    <property type="match status" value="1"/>
</dbReference>
<evidence type="ECO:0000256" key="6">
    <source>
        <dbReference type="ARBA" id="ARBA00022989"/>
    </source>
</evidence>
<comment type="subcellular location">
    <subcellularLocation>
        <location evidence="1">Cell inner membrane</location>
        <topology evidence="1">Multi-pass membrane protein</topology>
    </subcellularLocation>
</comment>
<keyword evidence="5 10" id="KW-0812">Transmembrane</keyword>
<feature type="transmembrane region" description="Helical" evidence="10">
    <location>
        <begin position="347"/>
        <end position="365"/>
    </location>
</feature>
<dbReference type="NCBIfam" id="TIGR00797">
    <property type="entry name" value="matE"/>
    <property type="match status" value="1"/>
</dbReference>
<keyword evidence="4" id="KW-1003">Cell membrane</keyword>
<dbReference type="InterPro" id="IPR002528">
    <property type="entry name" value="MATE_fam"/>
</dbReference>
<dbReference type="InterPro" id="IPR050222">
    <property type="entry name" value="MATE_MdtK"/>
</dbReference>
<evidence type="ECO:0000256" key="7">
    <source>
        <dbReference type="ARBA" id="ARBA00023065"/>
    </source>
</evidence>
<dbReference type="Proteomes" id="UP000664658">
    <property type="component" value="Unassembled WGS sequence"/>
</dbReference>
<gene>
    <name evidence="11" type="ORF">J2R62_13000</name>
</gene>
<evidence type="ECO:0000256" key="9">
    <source>
        <dbReference type="ARBA" id="ARBA00031636"/>
    </source>
</evidence>
<feature type="transmembrane region" description="Helical" evidence="10">
    <location>
        <begin position="312"/>
        <end position="335"/>
    </location>
</feature>
<keyword evidence="7" id="KW-0406">Ion transport</keyword>
<feature type="transmembrane region" description="Helical" evidence="10">
    <location>
        <begin position="158"/>
        <end position="178"/>
    </location>
</feature>
<dbReference type="RefSeq" id="WP_047708525.1">
    <property type="nucleotide sequence ID" value="NZ_CP050969.1"/>
</dbReference>
<feature type="transmembrane region" description="Helical" evidence="10">
    <location>
        <begin position="53"/>
        <end position="73"/>
    </location>
</feature>
<dbReference type="GO" id="GO:0015297">
    <property type="term" value="F:antiporter activity"/>
    <property type="evidence" value="ECO:0007669"/>
    <property type="project" value="UniProtKB-KW"/>
</dbReference>
<dbReference type="GO" id="GO:0042910">
    <property type="term" value="F:xenobiotic transmembrane transporter activity"/>
    <property type="evidence" value="ECO:0007669"/>
    <property type="project" value="InterPro"/>
</dbReference>
<sequence length="456" mass="50187">MQRYRLEAKSLLKLAIPVLIAQVAQTSMGFIDTVMAGKVSAADMAAVAVASSIWLPAILFGHGLLMALTPVIAQLNGSGRRDRIGHKVRQGFWLSWIISIPIMLVLYGSRIIVEQMDIDPHLTDLTVRYLQVIMWGVPGYLMFAVLRSFNEGLSKTKPGMVIGFVGLLINIPVNYIFINGKFGAPALGGVGCGVATAMVYWSMFLMMLYYVTRARSYRDLKAFDSWEKPESKTLVKLTRLGFPIAMAMFFEVTLFAVVALLVSPLGTTIVAGHQIALNFSSMVFMLPLSMGIAVTIRVGHRLGEKSPDDARVAAITGLVVGFTLAMSTAILTILFRESIANIYNSDPQVIHVAMQLMVFAGIYQCSDSIQVVGSGVLRGYKDTRAIFVITFISYWLIGLPIGYVLGRTNYLVPAMGAHGFWIGFISGLTTAALLFLIRIRWLQRQDKHKILEMASR</sequence>
<organism evidence="11 12">
    <name type="scientific">Plesiomonas shigelloides</name>
    <name type="common">Aeromonas shigelloides</name>
    <dbReference type="NCBI Taxonomy" id="703"/>
    <lineage>
        <taxon>Bacteria</taxon>
        <taxon>Pseudomonadati</taxon>
        <taxon>Pseudomonadota</taxon>
        <taxon>Gammaproteobacteria</taxon>
        <taxon>Enterobacterales</taxon>
        <taxon>Enterobacteriaceae</taxon>
        <taxon>Plesiomonas</taxon>
    </lineage>
</organism>
<dbReference type="Pfam" id="PF01554">
    <property type="entry name" value="MatE"/>
    <property type="match status" value="2"/>
</dbReference>
<feature type="transmembrane region" description="Helical" evidence="10">
    <location>
        <begin position="385"/>
        <end position="406"/>
    </location>
</feature>
<name>A0A379CPI2_PLESH</name>
<dbReference type="InterPro" id="IPR048279">
    <property type="entry name" value="MdtK-like"/>
</dbReference>
<evidence type="ECO:0000313" key="11">
    <source>
        <dbReference type="EMBL" id="MBO1109112.1"/>
    </source>
</evidence>
<reference evidence="11" key="1">
    <citation type="submission" date="2021-03" db="EMBL/GenBank/DDBJ databases">
        <title>Plesiomonas shigelloides zfcc0051, isolated from zebrafish feces.</title>
        <authorList>
            <person name="Vanderhoek Z."/>
            <person name="Gaulke C."/>
        </authorList>
    </citation>
    <scope>NUCLEOTIDE SEQUENCE</scope>
    <source>
        <strain evidence="11">Zfcc0051</strain>
    </source>
</reference>
<keyword evidence="2" id="KW-0813">Transport</keyword>
<feature type="transmembrane region" description="Helical" evidence="10">
    <location>
        <begin position="240"/>
        <end position="263"/>
    </location>
</feature>
<keyword evidence="8 10" id="KW-0472">Membrane</keyword>
<evidence type="ECO:0000256" key="2">
    <source>
        <dbReference type="ARBA" id="ARBA00022448"/>
    </source>
</evidence>
<dbReference type="EMBL" id="JAFNAA010000015">
    <property type="protein sequence ID" value="MBO1109112.1"/>
    <property type="molecule type" value="Genomic_DNA"/>
</dbReference>